<name>A0A2H3BD38_9AGAR</name>
<sequence length="208" mass="23707">MELQSVFIALEAGFGNNVTWEGGFVGMFTTLSCKLWQQWVYNAQQRHLLMFKGHRWSAKILCLGSCPWNERNITQAVVHLLHIFITHEALESESGLRSHWQNRRMLIDGKAATITVYLLLAMDAGMLTMSPSQTMIIQVIGQVLPVELIEMILQGIDEAVGHHRVWHIQVLTQWGFALREHGTKSFVLNMTIHKAKVIGEARHELAIR</sequence>
<evidence type="ECO:0000313" key="1">
    <source>
        <dbReference type="EMBL" id="PBK61753.1"/>
    </source>
</evidence>
<dbReference type="EMBL" id="KZ293473">
    <property type="protein sequence ID" value="PBK61753.1"/>
    <property type="molecule type" value="Genomic_DNA"/>
</dbReference>
<protein>
    <submittedName>
        <fullName evidence="1">Uncharacterized protein</fullName>
    </submittedName>
</protein>
<dbReference type="Proteomes" id="UP000218334">
    <property type="component" value="Unassembled WGS sequence"/>
</dbReference>
<evidence type="ECO:0000313" key="2">
    <source>
        <dbReference type="Proteomes" id="UP000218334"/>
    </source>
</evidence>
<dbReference type="AlphaFoldDB" id="A0A2H3BD38"/>
<organism evidence="1 2">
    <name type="scientific">Armillaria solidipes</name>
    <dbReference type="NCBI Taxonomy" id="1076256"/>
    <lineage>
        <taxon>Eukaryota</taxon>
        <taxon>Fungi</taxon>
        <taxon>Dikarya</taxon>
        <taxon>Basidiomycota</taxon>
        <taxon>Agaricomycotina</taxon>
        <taxon>Agaricomycetes</taxon>
        <taxon>Agaricomycetidae</taxon>
        <taxon>Agaricales</taxon>
        <taxon>Marasmiineae</taxon>
        <taxon>Physalacriaceae</taxon>
        <taxon>Armillaria</taxon>
    </lineage>
</organism>
<accession>A0A2H3BD38</accession>
<proteinExistence type="predicted"/>
<reference evidence="2" key="1">
    <citation type="journal article" date="2017" name="Nat. Ecol. Evol.">
        <title>Genome expansion and lineage-specific genetic innovations in the forest pathogenic fungi Armillaria.</title>
        <authorList>
            <person name="Sipos G."/>
            <person name="Prasanna A.N."/>
            <person name="Walter M.C."/>
            <person name="O'Connor E."/>
            <person name="Balint B."/>
            <person name="Krizsan K."/>
            <person name="Kiss B."/>
            <person name="Hess J."/>
            <person name="Varga T."/>
            <person name="Slot J."/>
            <person name="Riley R."/>
            <person name="Boka B."/>
            <person name="Rigling D."/>
            <person name="Barry K."/>
            <person name="Lee J."/>
            <person name="Mihaltcheva S."/>
            <person name="LaButti K."/>
            <person name="Lipzen A."/>
            <person name="Waldron R."/>
            <person name="Moloney N.M."/>
            <person name="Sperisen C."/>
            <person name="Kredics L."/>
            <person name="Vagvoelgyi C."/>
            <person name="Patrignani A."/>
            <person name="Fitzpatrick D."/>
            <person name="Nagy I."/>
            <person name="Doyle S."/>
            <person name="Anderson J.B."/>
            <person name="Grigoriev I.V."/>
            <person name="Gueldener U."/>
            <person name="Muensterkoetter M."/>
            <person name="Nagy L.G."/>
        </authorList>
    </citation>
    <scope>NUCLEOTIDE SEQUENCE [LARGE SCALE GENOMIC DNA]</scope>
    <source>
        <strain evidence="2">28-4</strain>
    </source>
</reference>
<keyword evidence="2" id="KW-1185">Reference proteome</keyword>
<gene>
    <name evidence="1" type="ORF">ARMSODRAFT_1062778</name>
</gene>